<keyword evidence="5 8" id="KW-1133">Transmembrane helix</keyword>
<dbReference type="RefSeq" id="WP_027956122.1">
    <property type="nucleotide sequence ID" value="NZ_JAEKJY010000003.1"/>
</dbReference>
<reference evidence="9 10" key="1">
    <citation type="submission" date="2020-12" db="EMBL/GenBank/DDBJ databases">
        <title>Oil enriched cultivation method for isolating marine PHA-producing bacteria.</title>
        <authorList>
            <person name="Zheng W."/>
            <person name="Yu S."/>
            <person name="Huang Y."/>
        </authorList>
    </citation>
    <scope>NUCLEOTIDE SEQUENCE [LARGE SCALE GENOMIC DNA]</scope>
    <source>
        <strain evidence="9 10">SY-2-6</strain>
    </source>
</reference>
<dbReference type="EMBL" id="JAEKJY010000003">
    <property type="protein sequence ID" value="MBN8236013.1"/>
    <property type="molecule type" value="Genomic_DNA"/>
</dbReference>
<dbReference type="SUPFAM" id="SSF103481">
    <property type="entry name" value="Multidrug resistance efflux transporter EmrE"/>
    <property type="match status" value="1"/>
</dbReference>
<dbReference type="InterPro" id="IPR037185">
    <property type="entry name" value="EmrE-like"/>
</dbReference>
<evidence type="ECO:0000256" key="1">
    <source>
        <dbReference type="ARBA" id="ARBA00004651"/>
    </source>
</evidence>
<evidence type="ECO:0000313" key="10">
    <source>
        <dbReference type="Proteomes" id="UP000663970"/>
    </source>
</evidence>
<evidence type="ECO:0000256" key="4">
    <source>
        <dbReference type="ARBA" id="ARBA00022692"/>
    </source>
</evidence>
<evidence type="ECO:0000256" key="2">
    <source>
        <dbReference type="ARBA" id="ARBA00022448"/>
    </source>
</evidence>
<accession>A0ABS3DXG8</accession>
<dbReference type="InterPro" id="IPR000390">
    <property type="entry name" value="Small_drug/metabolite_transptr"/>
</dbReference>
<dbReference type="Pfam" id="PF00893">
    <property type="entry name" value="Multi_Drug_Res"/>
    <property type="match status" value="1"/>
</dbReference>
<comment type="caution">
    <text evidence="9">The sequence shown here is derived from an EMBL/GenBank/DDBJ whole genome shotgun (WGS) entry which is preliminary data.</text>
</comment>
<evidence type="ECO:0000256" key="7">
    <source>
        <dbReference type="RuleBase" id="RU003942"/>
    </source>
</evidence>
<keyword evidence="6 8" id="KW-0472">Membrane</keyword>
<gene>
    <name evidence="9" type="ORF">JF544_12175</name>
</gene>
<keyword evidence="4 7" id="KW-0812">Transmembrane</keyword>
<evidence type="ECO:0000256" key="5">
    <source>
        <dbReference type="ARBA" id="ARBA00022989"/>
    </source>
</evidence>
<name>A0ABS3DXG8_9BACI</name>
<protein>
    <submittedName>
        <fullName evidence="9">Multidrug efflux SMR transporter</fullName>
    </submittedName>
</protein>
<dbReference type="InterPro" id="IPR045324">
    <property type="entry name" value="Small_multidrug_res"/>
</dbReference>
<dbReference type="Gene3D" id="1.10.3730.20">
    <property type="match status" value="1"/>
</dbReference>
<feature type="transmembrane region" description="Helical" evidence="8">
    <location>
        <begin position="84"/>
        <end position="103"/>
    </location>
</feature>
<evidence type="ECO:0000256" key="3">
    <source>
        <dbReference type="ARBA" id="ARBA00022475"/>
    </source>
</evidence>
<organism evidence="9 10">
    <name type="scientific">Halobacillus kuroshimensis</name>
    <dbReference type="NCBI Taxonomy" id="302481"/>
    <lineage>
        <taxon>Bacteria</taxon>
        <taxon>Bacillati</taxon>
        <taxon>Bacillota</taxon>
        <taxon>Bacilli</taxon>
        <taxon>Bacillales</taxon>
        <taxon>Bacillaceae</taxon>
        <taxon>Halobacillus</taxon>
    </lineage>
</organism>
<proteinExistence type="inferred from homology"/>
<feature type="transmembrane region" description="Helical" evidence="8">
    <location>
        <begin position="59"/>
        <end position="78"/>
    </location>
</feature>
<keyword evidence="2" id="KW-0813">Transport</keyword>
<sequence>MAWIFLLLAGTGEMTSMFFLKLSDGFKKKLPTLGAAIAMSGSLYFLSLSLNHLPIGTAYAIWTGIGSAGTVLLGILFFNEKATPKRMLFIACILTGIIGLKLVS</sequence>
<evidence type="ECO:0000256" key="6">
    <source>
        <dbReference type="ARBA" id="ARBA00023136"/>
    </source>
</evidence>
<keyword evidence="10" id="KW-1185">Reference proteome</keyword>
<dbReference type="PANTHER" id="PTHR30561:SF0">
    <property type="entry name" value="GUANIDINIUM EXPORTER"/>
    <property type="match status" value="1"/>
</dbReference>
<keyword evidence="3" id="KW-1003">Cell membrane</keyword>
<comment type="similarity">
    <text evidence="7">Belongs to the drug/metabolite transporter (DMT) superfamily. Small multidrug resistance (SMR) (TC 2.A.7.1) family.</text>
</comment>
<dbReference type="PANTHER" id="PTHR30561">
    <property type="entry name" value="SMR FAMILY PROTON-DEPENDENT DRUG EFFLUX TRANSPORTER SUGE"/>
    <property type="match status" value="1"/>
</dbReference>
<dbReference type="Proteomes" id="UP000663970">
    <property type="component" value="Unassembled WGS sequence"/>
</dbReference>
<feature type="transmembrane region" description="Helical" evidence="8">
    <location>
        <begin position="30"/>
        <end position="47"/>
    </location>
</feature>
<evidence type="ECO:0000313" key="9">
    <source>
        <dbReference type="EMBL" id="MBN8236013.1"/>
    </source>
</evidence>
<evidence type="ECO:0000256" key="8">
    <source>
        <dbReference type="SAM" id="Phobius"/>
    </source>
</evidence>
<comment type="subcellular location">
    <subcellularLocation>
        <location evidence="1 7">Cell membrane</location>
        <topology evidence="1 7">Multi-pass membrane protein</topology>
    </subcellularLocation>
</comment>